<accession>A0AB34KG82</accession>
<dbReference type="PANTHER" id="PTHR11183">
    <property type="entry name" value="GLYCOGENIN SUBFAMILY MEMBER"/>
    <property type="match status" value="1"/>
</dbReference>
<dbReference type="GeneID" id="96008781"/>
<dbReference type="Gene3D" id="3.90.550.10">
    <property type="entry name" value="Spore Coat Polysaccharide Biosynthesis Protein SpsA, Chain A"/>
    <property type="match status" value="1"/>
</dbReference>
<proteinExistence type="predicted"/>
<dbReference type="InterPro" id="IPR050587">
    <property type="entry name" value="GNT1/Glycosyltrans_8"/>
</dbReference>
<reference evidence="2 3" key="1">
    <citation type="journal article" date="2020" name="Microbiol. Resour. Announc.">
        <title>Draft Genome Sequence of a Cladosporium Species Isolated from the Mesophotic Ascidian Didemnum maculosum.</title>
        <authorList>
            <person name="Gioti A."/>
            <person name="Siaperas R."/>
            <person name="Nikolaivits E."/>
            <person name="Le Goff G."/>
            <person name="Ouazzani J."/>
            <person name="Kotoulas G."/>
            <person name="Topakas E."/>
        </authorList>
    </citation>
    <scope>NUCLEOTIDE SEQUENCE [LARGE SCALE GENOMIC DNA]</scope>
    <source>
        <strain evidence="2 3">TM138-S3</strain>
    </source>
</reference>
<keyword evidence="1" id="KW-1133">Transmembrane helix</keyword>
<organism evidence="2 3">
    <name type="scientific">Cladosporium halotolerans</name>
    <dbReference type="NCBI Taxonomy" id="1052096"/>
    <lineage>
        <taxon>Eukaryota</taxon>
        <taxon>Fungi</taxon>
        <taxon>Dikarya</taxon>
        <taxon>Ascomycota</taxon>
        <taxon>Pezizomycotina</taxon>
        <taxon>Dothideomycetes</taxon>
        <taxon>Dothideomycetidae</taxon>
        <taxon>Cladosporiales</taxon>
        <taxon>Cladosporiaceae</taxon>
        <taxon>Cladosporium</taxon>
    </lineage>
</organism>
<comment type="caution">
    <text evidence="2">The sequence shown here is derived from an EMBL/GenBank/DDBJ whole genome shotgun (WGS) entry which is preliminary data.</text>
</comment>
<dbReference type="AlphaFoldDB" id="A0AB34KG82"/>
<evidence type="ECO:0000313" key="2">
    <source>
        <dbReference type="EMBL" id="KAL1583919.1"/>
    </source>
</evidence>
<protein>
    <submittedName>
        <fullName evidence="2">Uncharacterized protein</fullName>
    </submittedName>
</protein>
<keyword evidence="1" id="KW-0812">Transmembrane</keyword>
<evidence type="ECO:0000313" key="3">
    <source>
        <dbReference type="Proteomes" id="UP000803884"/>
    </source>
</evidence>
<dbReference type="Proteomes" id="UP000803884">
    <property type="component" value="Unassembled WGS sequence"/>
</dbReference>
<dbReference type="SUPFAM" id="SSF53448">
    <property type="entry name" value="Nucleotide-diphospho-sugar transferases"/>
    <property type="match status" value="1"/>
</dbReference>
<sequence>MSFDIDEGDREHYYRQYGTPDKRWPALRRSRMIYWTAVAAATLLVLYFLTRPREPAVDWHHFAYSLYATDAHSLCNALLVFDSLKRLGSRADRVLLYPKQWDTFVASNTDRTSQLLNIARDHYKVNLLPIGLLGQDGATTPGDLDTESSWDSSITKLRAFELTPYNRVLQLDADLTLLKNLDHLFLLPSAPVAMPRAYWADVPSPDPNQSQPWPLTSLLLLLEPNRAEFKVLLETLTSWRTDPNVTTHGDGKKYDMDLLNYRYGSSALVLPQRPYALLTAEFRNKDHTPYLGPHAHWDAQKALEEAALVHFSDWPLPKPWTMWSADALAEIQPKCTDEKGECVERKIWKGLYEDFRVKRRDICKILSVPAPIWTKWKADHGAS</sequence>
<feature type="transmembrane region" description="Helical" evidence="1">
    <location>
        <begin position="32"/>
        <end position="50"/>
    </location>
</feature>
<evidence type="ECO:0000256" key="1">
    <source>
        <dbReference type="SAM" id="Phobius"/>
    </source>
</evidence>
<dbReference type="EMBL" id="JAAQHG020000030">
    <property type="protein sequence ID" value="KAL1583919.1"/>
    <property type="molecule type" value="Genomic_DNA"/>
</dbReference>
<keyword evidence="1" id="KW-0472">Membrane</keyword>
<dbReference type="InterPro" id="IPR029044">
    <property type="entry name" value="Nucleotide-diphossugar_trans"/>
</dbReference>
<dbReference type="RefSeq" id="XP_069227025.1">
    <property type="nucleotide sequence ID" value="XM_069375943.1"/>
</dbReference>
<name>A0AB34KG82_9PEZI</name>
<gene>
    <name evidence="2" type="ORF">WHR41_07338</name>
</gene>
<keyword evidence="3" id="KW-1185">Reference proteome</keyword>